<gene>
    <name evidence="10" type="ORF">KASA_0P01309G</name>
</gene>
<evidence type="ECO:0000313" key="11">
    <source>
        <dbReference type="Proteomes" id="UP000196158"/>
    </source>
</evidence>
<keyword evidence="5" id="KW-0813">Transport</keyword>
<dbReference type="EMBL" id="FXLY01000003">
    <property type="protein sequence ID" value="SMN19001.1"/>
    <property type="molecule type" value="Genomic_DNA"/>
</dbReference>
<evidence type="ECO:0000256" key="5">
    <source>
        <dbReference type="ARBA" id="ARBA00022448"/>
    </source>
</evidence>
<feature type="compositionally biased region" description="Low complexity" evidence="8">
    <location>
        <begin position="54"/>
        <end position="66"/>
    </location>
</feature>
<feature type="domain" description="KxDL" evidence="9">
    <location>
        <begin position="133"/>
        <end position="218"/>
    </location>
</feature>
<evidence type="ECO:0000256" key="7">
    <source>
        <dbReference type="ARBA" id="ARBA00029808"/>
    </source>
</evidence>
<evidence type="ECO:0000256" key="8">
    <source>
        <dbReference type="SAM" id="MobiDB-lite"/>
    </source>
</evidence>
<dbReference type="GO" id="GO:0032880">
    <property type="term" value="P:regulation of protein localization"/>
    <property type="evidence" value="ECO:0007669"/>
    <property type="project" value="TreeGrafter"/>
</dbReference>
<evidence type="ECO:0000256" key="4">
    <source>
        <dbReference type="ARBA" id="ARBA00016207"/>
    </source>
</evidence>
<dbReference type="STRING" id="1789683.A0A1X7R086"/>
<proteinExistence type="inferred from homology"/>
<keyword evidence="11" id="KW-1185">Reference proteome</keyword>
<dbReference type="Proteomes" id="UP000196158">
    <property type="component" value="Unassembled WGS sequence"/>
</dbReference>
<dbReference type="PANTHER" id="PTHR37787:SF1">
    <property type="entry name" value="BIOGENESIS OF LYSOSOME-RELATED ORGANELLES COMPLEX 1 SUBUNIT KXD1"/>
    <property type="match status" value="1"/>
</dbReference>
<sequence>MVSSDGDYESSEREINETRRSHTPSISSQTYAIPMIHDDSDDASSLHQYDEDSTSSNDSQSESSDNGAVRSITPLDTQSFDAAASTTSLDFNEASTDEFLHETLPIAKKLTTIDNDIDSPPAMIDISKYIFDSLTHAIEEVDFSETLALQTRISGTINFKSLELKDLIDKTQERLLTLRQRYESGVVVSNKLKENLDYSRKKIDEINSMLGTEYPIEYNQARDKILERHFEENQ</sequence>
<organism evidence="10 11">
    <name type="scientific">Maudiozyma saulgeensis</name>
    <dbReference type="NCBI Taxonomy" id="1789683"/>
    <lineage>
        <taxon>Eukaryota</taxon>
        <taxon>Fungi</taxon>
        <taxon>Dikarya</taxon>
        <taxon>Ascomycota</taxon>
        <taxon>Saccharomycotina</taxon>
        <taxon>Saccharomycetes</taxon>
        <taxon>Saccharomycetales</taxon>
        <taxon>Saccharomycetaceae</taxon>
        <taxon>Maudiozyma</taxon>
    </lineage>
</organism>
<protein>
    <recommendedName>
        <fullName evidence="4">Biogenesis of lysosome-related organelles complex 1 subunit KXD1</fullName>
    </recommendedName>
    <alternativeName>
        <fullName evidence="7">KxDL homolog</fullName>
    </alternativeName>
</protein>
<dbReference type="GO" id="GO:0031083">
    <property type="term" value="C:BLOC-1 complex"/>
    <property type="evidence" value="ECO:0007669"/>
    <property type="project" value="TreeGrafter"/>
</dbReference>
<accession>A0A1X7R086</accession>
<name>A0A1X7R086_9SACH</name>
<evidence type="ECO:0000256" key="1">
    <source>
        <dbReference type="ARBA" id="ARBA00002069"/>
    </source>
</evidence>
<evidence type="ECO:0000256" key="2">
    <source>
        <dbReference type="ARBA" id="ARBA00004177"/>
    </source>
</evidence>
<dbReference type="AlphaFoldDB" id="A0A1X7R086"/>
<feature type="compositionally biased region" description="Basic and acidic residues" evidence="8">
    <location>
        <begin position="10"/>
        <end position="20"/>
    </location>
</feature>
<comment type="function">
    <text evidence="1">Component of the biogenesis of lysosome-related organelles complex-1 (BLOC-1) involved in endosomal cargo sorting.</text>
</comment>
<reference evidence="10 11" key="1">
    <citation type="submission" date="2017-04" db="EMBL/GenBank/DDBJ databases">
        <authorList>
            <person name="Afonso C.L."/>
            <person name="Miller P.J."/>
            <person name="Scott M.A."/>
            <person name="Spackman E."/>
            <person name="Goraichik I."/>
            <person name="Dimitrov K.M."/>
            <person name="Suarez D.L."/>
            <person name="Swayne D.E."/>
        </authorList>
    </citation>
    <scope>NUCLEOTIDE SEQUENCE [LARGE SCALE GENOMIC DNA]</scope>
</reference>
<dbReference type="OrthoDB" id="4089816at2759"/>
<dbReference type="InterPro" id="IPR051390">
    <property type="entry name" value="BLOC-1_subunit_KXD1"/>
</dbReference>
<dbReference type="InterPro" id="IPR019371">
    <property type="entry name" value="KxDL_dom"/>
</dbReference>
<dbReference type="Pfam" id="PF10241">
    <property type="entry name" value="KxDL"/>
    <property type="match status" value="1"/>
</dbReference>
<evidence type="ECO:0000256" key="6">
    <source>
        <dbReference type="ARBA" id="ARBA00022753"/>
    </source>
</evidence>
<feature type="region of interest" description="Disordered" evidence="8">
    <location>
        <begin position="1"/>
        <end position="72"/>
    </location>
</feature>
<keyword evidence="6" id="KW-0967">Endosome</keyword>
<dbReference type="GO" id="GO:0005768">
    <property type="term" value="C:endosome"/>
    <property type="evidence" value="ECO:0007669"/>
    <property type="project" value="UniProtKB-SubCell"/>
</dbReference>
<evidence type="ECO:0000256" key="3">
    <source>
        <dbReference type="ARBA" id="ARBA00005913"/>
    </source>
</evidence>
<dbReference type="GO" id="GO:0007032">
    <property type="term" value="P:endosome organization"/>
    <property type="evidence" value="ECO:0007669"/>
    <property type="project" value="TreeGrafter"/>
</dbReference>
<evidence type="ECO:0000313" key="10">
    <source>
        <dbReference type="EMBL" id="SMN19001.1"/>
    </source>
</evidence>
<comment type="similarity">
    <text evidence="3">Belongs to the KXD1 family.</text>
</comment>
<comment type="subcellular location">
    <subcellularLocation>
        <location evidence="2">Endosome</location>
    </subcellularLocation>
</comment>
<dbReference type="PANTHER" id="PTHR37787">
    <property type="entry name" value="BIOGENESIS OF LYSOSOME-RELATED ORGANELLES COMPLEX 1 SUBUNIT KXD1"/>
    <property type="match status" value="1"/>
</dbReference>
<evidence type="ECO:0000259" key="9">
    <source>
        <dbReference type="Pfam" id="PF10241"/>
    </source>
</evidence>